<dbReference type="Proteomes" id="UP000245956">
    <property type="component" value="Unassembled WGS sequence"/>
</dbReference>
<reference evidence="3 4" key="2">
    <citation type="journal article" date="2016" name="Front. Microbiol.">
        <title>Genome and transcriptome sequences reveal the specific parasitism of the nematophagous Purpureocillium lilacinum 36-1.</title>
        <authorList>
            <person name="Xie J."/>
            <person name="Li S."/>
            <person name="Mo C."/>
            <person name="Xiao X."/>
            <person name="Peng D."/>
            <person name="Wang G."/>
            <person name="Xiao Y."/>
        </authorList>
    </citation>
    <scope>NUCLEOTIDE SEQUENCE [LARGE SCALE GENOMIC DNA]</scope>
    <source>
        <strain evidence="3 4">36-1</strain>
    </source>
</reference>
<comment type="caution">
    <text evidence="3">The sequence shown here is derived from an EMBL/GenBank/DDBJ whole genome shotgun (WGS) entry which is preliminary data.</text>
</comment>
<sequence>MARNGYDITSHHVPGASDNCMHPRFQTKIEAEEYGARLNAVIEEGDKPALPHERRNILPTNTRLFGPLGLLPRQSNVYAAELPGVRVPPHQDAVLDRTTQDTPAPLRSLVPGEWLALRADWCHKTQRFCESLVCYLLPDTHADLVQPDPQCPNTASGFGFCKKGLRLAGMAMMKFNRQNPLCAAQKVVEETFGVTTTGCVIDLAMSERQRSRTMHIANITNVAGVSSRACGQPTWRASHEEPSVGLSGANMKSRTAVASRS</sequence>
<protein>
    <submittedName>
        <fullName evidence="3">Uncharacterized protein</fullName>
    </submittedName>
</protein>
<dbReference type="AlphaFoldDB" id="A0A2U3EB28"/>
<organism evidence="3 4">
    <name type="scientific">Purpureocillium lilacinum</name>
    <name type="common">Paecilomyces lilacinus</name>
    <dbReference type="NCBI Taxonomy" id="33203"/>
    <lineage>
        <taxon>Eukaryota</taxon>
        <taxon>Fungi</taxon>
        <taxon>Dikarya</taxon>
        <taxon>Ascomycota</taxon>
        <taxon>Pezizomycotina</taxon>
        <taxon>Sordariomycetes</taxon>
        <taxon>Hypocreomycetidae</taxon>
        <taxon>Hypocreales</taxon>
        <taxon>Ophiocordycipitaceae</taxon>
        <taxon>Purpureocillium</taxon>
    </lineage>
</organism>
<evidence type="ECO:0000256" key="1">
    <source>
        <dbReference type="SAM" id="MobiDB-lite"/>
    </source>
</evidence>
<feature type="region of interest" description="Disordered" evidence="1">
    <location>
        <begin position="237"/>
        <end position="261"/>
    </location>
</feature>
<evidence type="ECO:0000313" key="3">
    <source>
        <dbReference type="EMBL" id="PWI71670.1"/>
    </source>
</evidence>
<feature type="compositionally biased region" description="Polar residues" evidence="1">
    <location>
        <begin position="250"/>
        <end position="261"/>
    </location>
</feature>
<proteinExistence type="predicted"/>
<dbReference type="EMBL" id="JAWRVI010000020">
    <property type="protein sequence ID" value="KAK4089408.1"/>
    <property type="molecule type" value="Genomic_DNA"/>
</dbReference>
<reference evidence="2 5" key="4">
    <citation type="journal article" date="2024" name="Microbiol. Resour. Announc.">
        <title>Genome annotations for the ascomycete fungi Trichoderma harzianum, Trichoderma aggressivum, and Purpureocillium lilacinum.</title>
        <authorList>
            <person name="Beijen E.P.W."/>
            <person name="Ohm R.A."/>
        </authorList>
    </citation>
    <scope>NUCLEOTIDE SEQUENCE [LARGE SCALE GENOMIC DNA]</scope>
    <source>
        <strain evidence="2 5">CBS 150709</strain>
    </source>
</reference>
<dbReference type="Proteomes" id="UP001287286">
    <property type="component" value="Unassembled WGS sequence"/>
</dbReference>
<name>A0A2U3EB28_PURLI</name>
<reference evidence="3" key="1">
    <citation type="submission" date="2015-05" db="EMBL/GenBank/DDBJ databases">
        <authorList>
            <person name="Wang D.B."/>
            <person name="Wang M."/>
        </authorList>
    </citation>
    <scope>NUCLEOTIDE SEQUENCE</scope>
    <source>
        <strain evidence="3">36-1</strain>
    </source>
</reference>
<dbReference type="EMBL" id="LCWV01000007">
    <property type="protein sequence ID" value="PWI71670.1"/>
    <property type="molecule type" value="Genomic_DNA"/>
</dbReference>
<reference evidence="2" key="3">
    <citation type="submission" date="2023-11" db="EMBL/GenBank/DDBJ databases">
        <authorList>
            <person name="Beijen E."/>
            <person name="Ohm R.A."/>
        </authorList>
    </citation>
    <scope>NUCLEOTIDE SEQUENCE</scope>
    <source>
        <strain evidence="2">CBS 150709</strain>
    </source>
</reference>
<gene>
    <name evidence="3" type="ORF">PCL_11764</name>
    <name evidence="2" type="ORF">Purlil1_6397</name>
</gene>
<evidence type="ECO:0000313" key="2">
    <source>
        <dbReference type="EMBL" id="KAK4089408.1"/>
    </source>
</evidence>
<evidence type="ECO:0000313" key="4">
    <source>
        <dbReference type="Proteomes" id="UP000245956"/>
    </source>
</evidence>
<accession>A0A2U3EB28</accession>
<evidence type="ECO:0000313" key="5">
    <source>
        <dbReference type="Proteomes" id="UP001287286"/>
    </source>
</evidence>
<keyword evidence="5" id="KW-1185">Reference proteome</keyword>